<dbReference type="NCBIfam" id="TIGR00229">
    <property type="entry name" value="sensory_box"/>
    <property type="match status" value="2"/>
</dbReference>
<dbReference type="Pfam" id="PF00990">
    <property type="entry name" value="GGDEF"/>
    <property type="match status" value="1"/>
</dbReference>
<evidence type="ECO:0000259" key="5">
    <source>
        <dbReference type="PROSITE" id="PS50887"/>
    </source>
</evidence>
<dbReference type="PROSITE" id="PS50112">
    <property type="entry name" value="PAS"/>
    <property type="match status" value="2"/>
</dbReference>
<dbReference type="EMBL" id="SGBD01000002">
    <property type="protein sequence ID" value="RZD14648.1"/>
    <property type="molecule type" value="Genomic_DNA"/>
</dbReference>
<dbReference type="Proteomes" id="UP000320813">
    <property type="component" value="Unassembled WGS sequence"/>
</dbReference>
<keyword evidence="1" id="KW-0472">Membrane</keyword>
<evidence type="ECO:0000259" key="3">
    <source>
        <dbReference type="PROSITE" id="PS50113"/>
    </source>
</evidence>
<comment type="caution">
    <text evidence="6">The sequence shown here is derived from an EMBL/GenBank/DDBJ whole genome shotgun (WGS) entry which is preliminary data.</text>
</comment>
<evidence type="ECO:0000313" key="6">
    <source>
        <dbReference type="EMBL" id="RZD14648.1"/>
    </source>
</evidence>
<dbReference type="InterPro" id="IPR000014">
    <property type="entry name" value="PAS"/>
</dbReference>
<evidence type="ECO:0000259" key="2">
    <source>
        <dbReference type="PROSITE" id="PS50112"/>
    </source>
</evidence>
<dbReference type="InterPro" id="IPR000160">
    <property type="entry name" value="GGDEF_dom"/>
</dbReference>
<dbReference type="CDD" id="cd01949">
    <property type="entry name" value="GGDEF"/>
    <property type="match status" value="1"/>
</dbReference>
<evidence type="ECO:0000313" key="7">
    <source>
        <dbReference type="Proteomes" id="UP000320813"/>
    </source>
</evidence>
<accession>A0A519BBR3</accession>
<dbReference type="PANTHER" id="PTHR44757:SF2">
    <property type="entry name" value="BIOFILM ARCHITECTURE MAINTENANCE PROTEIN MBAA"/>
    <property type="match status" value="1"/>
</dbReference>
<dbReference type="CDD" id="cd01948">
    <property type="entry name" value="EAL"/>
    <property type="match status" value="1"/>
</dbReference>
<dbReference type="PROSITE" id="PS50113">
    <property type="entry name" value="PAC"/>
    <property type="match status" value="1"/>
</dbReference>
<dbReference type="InterPro" id="IPR035919">
    <property type="entry name" value="EAL_sf"/>
</dbReference>
<keyword evidence="1" id="KW-0812">Transmembrane</keyword>
<keyword evidence="1" id="KW-1133">Transmembrane helix</keyword>
<protein>
    <submittedName>
        <fullName evidence="6">Bifunctional diguanylate cyclase/phosphodiesterase</fullName>
    </submittedName>
</protein>
<sequence>MIFKNNSIYLIEGLFLIAAVLIAAILFFTGPIPVKNITAFNSNLLLKTMELNKDIRHIKSGVDKVIYYGALKPSPSQKIHFKQALNSLEQSLKRTDKQYKELDGFIKKNSAFLKNNRPIISYFNKSYFKWKNISRPILKIIVKHPKYISSRISYKLFLKHALYLSHLPTANIIKDTKLYSGRLINIAIYTTIAGVIIVLLLGILFFRYFNKNKFIEIETLLKSEQRFKSFFYNLPLPSFIVDVESGRFMDANNIAVKFYGYSKDELLNMDVDDINVSHTPQELKTFRRTAAAEGGRVAVFQHKLKNGEIKIVQPHITVITLNDKRCLLVIILDITEKIANEKWMHTLYTAIENGPDWMMVTDRLGNIEYANSGAENISGYKKEELIGKNPRIFKSGLYKAEFYKTFWDTISSGEVFKGIFTNRRKNGELFTLDATVVPIKNKEDSKVINFVSIAKDITQEKTLGEELRYISLHDPLTNLPNRSFFISRIDGYLGRGEYKGLNASLAVIDFYKLSYINNTYGYSVGDKLLQSFSKRLNKVMRDGDIAARVGDDKFGILFTDLQNKEDILRIIDRIKEEFKNPLYIEDESAPKLEAEDYYSITNIKEAIPESFNISFTMGVSIFPDDGKNAGDLLKSADIALSSAKEQGEGEYEFFTASMNTMASEFLLMKNSVINAFKNREFLIHYQPYFDIKTGKICGMEALARWNNKDAGFIPPVKFIPLLEKTGLIRRFEEFLIDKICGNLKEWKEKGLNIAPVSMNISPASFRKEGLIGMVVSALDKYGINLSMLNIEITEGLFIQNFDYALKILNAFKEKGIKISLDDFGTGYSSLSYIKNIPADFIKIDISFIRGMMENPKDLAIVNTVVVLASKLGMKTIAEGVETEEQLEILNSFGCDMVQGYLFSKPVPEDELLRFLREP</sequence>
<feature type="transmembrane region" description="Helical" evidence="1">
    <location>
        <begin position="6"/>
        <end position="28"/>
    </location>
</feature>
<dbReference type="InterPro" id="IPR001610">
    <property type="entry name" value="PAC"/>
</dbReference>
<dbReference type="SMART" id="SM00052">
    <property type="entry name" value="EAL"/>
    <property type="match status" value="1"/>
</dbReference>
<dbReference type="InterPro" id="IPR001633">
    <property type="entry name" value="EAL_dom"/>
</dbReference>
<dbReference type="PROSITE" id="PS50887">
    <property type="entry name" value="GGDEF"/>
    <property type="match status" value="1"/>
</dbReference>
<gene>
    <name evidence="6" type="ORF">EVJ47_05640</name>
</gene>
<dbReference type="SMART" id="SM00086">
    <property type="entry name" value="PAC"/>
    <property type="match status" value="2"/>
</dbReference>
<dbReference type="CDD" id="cd00130">
    <property type="entry name" value="PAS"/>
    <property type="match status" value="2"/>
</dbReference>
<feature type="transmembrane region" description="Helical" evidence="1">
    <location>
        <begin position="186"/>
        <end position="209"/>
    </location>
</feature>
<dbReference type="Pfam" id="PF13426">
    <property type="entry name" value="PAS_9"/>
    <property type="match status" value="2"/>
</dbReference>
<dbReference type="AlphaFoldDB" id="A0A519BBR3"/>
<dbReference type="SMART" id="SM00267">
    <property type="entry name" value="GGDEF"/>
    <property type="match status" value="1"/>
</dbReference>
<dbReference type="InterPro" id="IPR029787">
    <property type="entry name" value="Nucleotide_cyclase"/>
</dbReference>
<reference evidence="6 7" key="1">
    <citation type="submission" date="2019-01" db="EMBL/GenBank/DDBJ databases">
        <title>Insights into ecological role of a new deltaproteobacterial order Candidatus Sinidesulfobacterales (Sva0485) by metagenomics and metatranscriptomics.</title>
        <authorList>
            <person name="Tan S."/>
            <person name="Liu J."/>
            <person name="Fang Y."/>
            <person name="Hedlund B.P."/>
            <person name="Lian Z.H."/>
            <person name="Huang L.Y."/>
            <person name="Li J.T."/>
            <person name="Huang L.N."/>
            <person name="Li W.J."/>
            <person name="Jiang H.C."/>
            <person name="Dong H.L."/>
            <person name="Shu W.S."/>
        </authorList>
    </citation>
    <scope>NUCLEOTIDE SEQUENCE [LARGE SCALE GENOMIC DNA]</scope>
    <source>
        <strain evidence="6">AP3</strain>
    </source>
</reference>
<dbReference type="InterPro" id="IPR035965">
    <property type="entry name" value="PAS-like_dom_sf"/>
</dbReference>
<dbReference type="Pfam" id="PF00563">
    <property type="entry name" value="EAL"/>
    <property type="match status" value="1"/>
</dbReference>
<feature type="domain" description="GGDEF" evidence="5">
    <location>
        <begin position="501"/>
        <end position="656"/>
    </location>
</feature>
<feature type="domain" description="PAS" evidence="2">
    <location>
        <begin position="223"/>
        <end position="307"/>
    </location>
</feature>
<dbReference type="PANTHER" id="PTHR44757">
    <property type="entry name" value="DIGUANYLATE CYCLASE DGCP"/>
    <property type="match status" value="1"/>
</dbReference>
<dbReference type="InterPro" id="IPR000700">
    <property type="entry name" value="PAS-assoc_C"/>
</dbReference>
<dbReference type="SUPFAM" id="SSF55073">
    <property type="entry name" value="Nucleotide cyclase"/>
    <property type="match status" value="1"/>
</dbReference>
<dbReference type="SMART" id="SM00091">
    <property type="entry name" value="PAS"/>
    <property type="match status" value="2"/>
</dbReference>
<name>A0A519BBR3_9DELT</name>
<dbReference type="NCBIfam" id="TIGR00254">
    <property type="entry name" value="GGDEF"/>
    <property type="match status" value="1"/>
</dbReference>
<feature type="domain" description="PAC" evidence="3">
    <location>
        <begin position="414"/>
        <end position="469"/>
    </location>
</feature>
<proteinExistence type="predicted"/>
<dbReference type="Gene3D" id="3.20.20.450">
    <property type="entry name" value="EAL domain"/>
    <property type="match status" value="1"/>
</dbReference>
<dbReference type="InterPro" id="IPR043128">
    <property type="entry name" value="Rev_trsase/Diguanyl_cyclase"/>
</dbReference>
<dbReference type="Gene3D" id="3.30.450.20">
    <property type="entry name" value="PAS domain"/>
    <property type="match status" value="2"/>
</dbReference>
<dbReference type="SUPFAM" id="SSF55785">
    <property type="entry name" value="PYP-like sensor domain (PAS domain)"/>
    <property type="match status" value="2"/>
</dbReference>
<evidence type="ECO:0000256" key="1">
    <source>
        <dbReference type="SAM" id="Phobius"/>
    </source>
</evidence>
<evidence type="ECO:0000259" key="4">
    <source>
        <dbReference type="PROSITE" id="PS50883"/>
    </source>
</evidence>
<feature type="domain" description="EAL" evidence="4">
    <location>
        <begin position="665"/>
        <end position="918"/>
    </location>
</feature>
<dbReference type="SUPFAM" id="SSF141868">
    <property type="entry name" value="EAL domain-like"/>
    <property type="match status" value="1"/>
</dbReference>
<feature type="domain" description="PAS" evidence="2">
    <location>
        <begin position="347"/>
        <end position="389"/>
    </location>
</feature>
<dbReference type="PROSITE" id="PS50883">
    <property type="entry name" value="EAL"/>
    <property type="match status" value="1"/>
</dbReference>
<dbReference type="Gene3D" id="3.30.70.270">
    <property type="match status" value="1"/>
</dbReference>
<organism evidence="6 7">
    <name type="scientific">Candidatus Acidulodesulfobacterium ferriphilum</name>
    <dbReference type="NCBI Taxonomy" id="2597223"/>
    <lineage>
        <taxon>Bacteria</taxon>
        <taxon>Deltaproteobacteria</taxon>
        <taxon>Candidatus Acidulodesulfobacterales</taxon>
        <taxon>Candidatus Acidulodesulfobacterium</taxon>
    </lineage>
</organism>
<dbReference type="InterPro" id="IPR052155">
    <property type="entry name" value="Biofilm_reg_signaling"/>
</dbReference>